<name>A0A016TAE7_9BILA</name>
<proteinExistence type="predicted"/>
<gene>
    <name evidence="2" type="primary">Acey_s0121.g981</name>
    <name evidence="2" type="ORF">Y032_0121g981</name>
</gene>
<comment type="caution">
    <text evidence="2">The sequence shown here is derived from an EMBL/GenBank/DDBJ whole genome shotgun (WGS) entry which is preliminary data.</text>
</comment>
<keyword evidence="3" id="KW-1185">Reference proteome</keyword>
<evidence type="ECO:0000313" key="3">
    <source>
        <dbReference type="Proteomes" id="UP000024635"/>
    </source>
</evidence>
<feature type="chain" id="PRO_5001490720" description="7TM GPCR serpentine receptor class x (Srx) domain-containing protein" evidence="1">
    <location>
        <begin position="23"/>
        <end position="93"/>
    </location>
</feature>
<dbReference type="AlphaFoldDB" id="A0A016TAE7"/>
<sequence length="93" mass="10280">MSSCTFALVFFFAGILLKDCDTVSNSKDMLAAKCAIQSVALPLSKFLGKLFVELLVNAFFFCHPVISTYDITLISKKSKDDTHFGLYIGILVF</sequence>
<evidence type="ECO:0008006" key="4">
    <source>
        <dbReference type="Google" id="ProtNLM"/>
    </source>
</evidence>
<dbReference type="EMBL" id="JARK01001457">
    <property type="protein sequence ID" value="EYB99650.1"/>
    <property type="molecule type" value="Genomic_DNA"/>
</dbReference>
<feature type="signal peptide" evidence="1">
    <location>
        <begin position="1"/>
        <end position="22"/>
    </location>
</feature>
<evidence type="ECO:0000256" key="1">
    <source>
        <dbReference type="SAM" id="SignalP"/>
    </source>
</evidence>
<protein>
    <recommendedName>
        <fullName evidence="4">7TM GPCR serpentine receptor class x (Srx) domain-containing protein</fullName>
    </recommendedName>
</protein>
<dbReference type="Proteomes" id="UP000024635">
    <property type="component" value="Unassembled WGS sequence"/>
</dbReference>
<accession>A0A016TAE7</accession>
<reference evidence="3" key="1">
    <citation type="journal article" date="2015" name="Nat. Genet.">
        <title>The genome and transcriptome of the zoonotic hookworm Ancylostoma ceylanicum identify infection-specific gene families.</title>
        <authorList>
            <person name="Schwarz E.M."/>
            <person name="Hu Y."/>
            <person name="Antoshechkin I."/>
            <person name="Miller M.M."/>
            <person name="Sternberg P.W."/>
            <person name="Aroian R.V."/>
        </authorList>
    </citation>
    <scope>NUCLEOTIDE SEQUENCE</scope>
    <source>
        <strain evidence="3">HY135</strain>
    </source>
</reference>
<organism evidence="2 3">
    <name type="scientific">Ancylostoma ceylanicum</name>
    <dbReference type="NCBI Taxonomy" id="53326"/>
    <lineage>
        <taxon>Eukaryota</taxon>
        <taxon>Metazoa</taxon>
        <taxon>Ecdysozoa</taxon>
        <taxon>Nematoda</taxon>
        <taxon>Chromadorea</taxon>
        <taxon>Rhabditida</taxon>
        <taxon>Rhabditina</taxon>
        <taxon>Rhabditomorpha</taxon>
        <taxon>Strongyloidea</taxon>
        <taxon>Ancylostomatidae</taxon>
        <taxon>Ancylostomatinae</taxon>
        <taxon>Ancylostoma</taxon>
    </lineage>
</organism>
<evidence type="ECO:0000313" key="2">
    <source>
        <dbReference type="EMBL" id="EYB99650.1"/>
    </source>
</evidence>
<keyword evidence="1" id="KW-0732">Signal</keyword>